<dbReference type="EC" id="5.6.2.3" evidence="1"/>
<dbReference type="GO" id="GO:0006310">
    <property type="term" value="P:DNA recombination"/>
    <property type="evidence" value="ECO:0007669"/>
    <property type="project" value="UniProtKB-KW"/>
</dbReference>
<reference evidence="3 4" key="1">
    <citation type="journal article" date="2014" name="Science">
        <title>Plant genetics. Early allopolyploid evolution in the post-Neolithic Brassica napus oilseed genome.</title>
        <authorList>
            <person name="Chalhoub B."/>
            <person name="Denoeud F."/>
            <person name="Liu S."/>
            <person name="Parkin I.A."/>
            <person name="Tang H."/>
            <person name="Wang X."/>
            <person name="Chiquet J."/>
            <person name="Belcram H."/>
            <person name="Tong C."/>
            <person name="Samans B."/>
            <person name="Correa M."/>
            <person name="Da Silva C."/>
            <person name="Just J."/>
            <person name="Falentin C."/>
            <person name="Koh C.S."/>
            <person name="Le Clainche I."/>
            <person name="Bernard M."/>
            <person name="Bento P."/>
            <person name="Noel B."/>
            <person name="Labadie K."/>
            <person name="Alberti A."/>
            <person name="Charles M."/>
            <person name="Arnaud D."/>
            <person name="Guo H."/>
            <person name="Daviaud C."/>
            <person name="Alamery S."/>
            <person name="Jabbari K."/>
            <person name="Zhao M."/>
            <person name="Edger P.P."/>
            <person name="Chelaifa H."/>
            <person name="Tack D."/>
            <person name="Lassalle G."/>
            <person name="Mestiri I."/>
            <person name="Schnel N."/>
            <person name="Le Paslier M.C."/>
            <person name="Fan G."/>
            <person name="Renault V."/>
            <person name="Bayer P.E."/>
            <person name="Golicz A.A."/>
            <person name="Manoli S."/>
            <person name="Lee T.H."/>
            <person name="Thi V.H."/>
            <person name="Chalabi S."/>
            <person name="Hu Q."/>
            <person name="Fan C."/>
            <person name="Tollenaere R."/>
            <person name="Lu Y."/>
            <person name="Battail C."/>
            <person name="Shen J."/>
            <person name="Sidebottom C.H."/>
            <person name="Wang X."/>
            <person name="Canaguier A."/>
            <person name="Chauveau A."/>
            <person name="Berard A."/>
            <person name="Deniot G."/>
            <person name="Guan M."/>
            <person name="Liu Z."/>
            <person name="Sun F."/>
            <person name="Lim Y.P."/>
            <person name="Lyons E."/>
            <person name="Town C.D."/>
            <person name="Bancroft I."/>
            <person name="Wang X."/>
            <person name="Meng J."/>
            <person name="Ma J."/>
            <person name="Pires J.C."/>
            <person name="King G.J."/>
            <person name="Brunel D."/>
            <person name="Delourme R."/>
            <person name="Renard M."/>
            <person name="Aury J.M."/>
            <person name="Adams K.L."/>
            <person name="Batley J."/>
            <person name="Snowdon R.J."/>
            <person name="Tost J."/>
            <person name="Edwards D."/>
            <person name="Zhou Y."/>
            <person name="Hua W."/>
            <person name="Sharpe A.G."/>
            <person name="Paterson A.H."/>
            <person name="Guan C."/>
            <person name="Wincker P."/>
        </authorList>
    </citation>
    <scope>NUCLEOTIDE SEQUENCE [LARGE SCALE GENOMIC DNA]</scope>
    <source>
        <strain evidence="4">cv. Darmor-bzh</strain>
    </source>
</reference>
<keyword evidence="4" id="KW-1185">Reference proteome</keyword>
<accession>A0A078GFT5</accession>
<dbReference type="EMBL" id="LK032152">
    <property type="protein sequence ID" value="CDY23982.1"/>
    <property type="molecule type" value="Genomic_DNA"/>
</dbReference>
<dbReference type="GO" id="GO:0005524">
    <property type="term" value="F:ATP binding"/>
    <property type="evidence" value="ECO:0007669"/>
    <property type="project" value="UniProtKB-KW"/>
</dbReference>
<evidence type="ECO:0000313" key="4">
    <source>
        <dbReference type="Proteomes" id="UP000028999"/>
    </source>
</evidence>
<dbReference type="InterPro" id="IPR027417">
    <property type="entry name" value="P-loop_NTPase"/>
</dbReference>
<keyword evidence="1" id="KW-0227">DNA damage</keyword>
<dbReference type="OMA" id="CNGTRAG"/>
<comment type="similarity">
    <text evidence="1">Belongs to the helicase family.</text>
</comment>
<dbReference type="GO" id="GO:0016887">
    <property type="term" value="F:ATP hydrolysis activity"/>
    <property type="evidence" value="ECO:0007669"/>
    <property type="project" value="RHEA"/>
</dbReference>
<dbReference type="GO" id="GO:0006281">
    <property type="term" value="P:DNA repair"/>
    <property type="evidence" value="ECO:0007669"/>
    <property type="project" value="UniProtKB-KW"/>
</dbReference>
<dbReference type="PANTHER" id="PTHR10492:SF101">
    <property type="entry name" value="ATP-DEPENDENT DNA HELICASE"/>
    <property type="match status" value="1"/>
</dbReference>
<dbReference type="STRING" id="3708.A0A078GFT5"/>
<dbReference type="InterPro" id="IPR010285">
    <property type="entry name" value="DNA_helicase_pif1-like_DEAD"/>
</dbReference>
<keyword evidence="1" id="KW-0234">DNA repair</keyword>
<organism evidence="3 4">
    <name type="scientific">Brassica napus</name>
    <name type="common">Rape</name>
    <dbReference type="NCBI Taxonomy" id="3708"/>
    <lineage>
        <taxon>Eukaryota</taxon>
        <taxon>Viridiplantae</taxon>
        <taxon>Streptophyta</taxon>
        <taxon>Embryophyta</taxon>
        <taxon>Tracheophyta</taxon>
        <taxon>Spermatophyta</taxon>
        <taxon>Magnoliopsida</taxon>
        <taxon>eudicotyledons</taxon>
        <taxon>Gunneridae</taxon>
        <taxon>Pentapetalae</taxon>
        <taxon>rosids</taxon>
        <taxon>malvids</taxon>
        <taxon>Brassicales</taxon>
        <taxon>Brassicaceae</taxon>
        <taxon>Brassiceae</taxon>
        <taxon>Brassica</taxon>
    </lineage>
</organism>
<name>A0A078GFT5_BRANA</name>
<proteinExistence type="inferred from homology"/>
<keyword evidence="1" id="KW-0233">DNA recombination</keyword>
<keyword evidence="1" id="KW-0067">ATP-binding</keyword>
<feature type="domain" description="DNA helicase Pif1-like DEAD-box helicase" evidence="2">
    <location>
        <begin position="107"/>
        <end position="173"/>
    </location>
</feature>
<keyword evidence="1" id="KW-0547">Nucleotide-binding</keyword>
<keyword evidence="1" id="KW-0347">Helicase</keyword>
<evidence type="ECO:0000256" key="1">
    <source>
        <dbReference type="RuleBase" id="RU363044"/>
    </source>
</evidence>
<evidence type="ECO:0000259" key="2">
    <source>
        <dbReference type="Pfam" id="PF05970"/>
    </source>
</evidence>
<sequence>MFTTKKNATCVKIQKLNHFLFCKPVYSQRRKKKNPNLNLSEDQIKSLALAEIESLLLINRSSLEFFKGMPRPDAYAYDTDVNTLISDELNYNHDEQREKHRELLAKITDEQKAVYQEILDAVHGQDKGGLFFVYGFGGTGKTFLWNILGAAIRSLGEIILNVASSGIASFLLPVHEIKMLTVGAIIMLLRNIDPQGGLCNGTRLQITQLADHVIEARIITGHRNDKEGGERVLIPRMFVSPPETRFPFRMRRRQFPVAVAFAMTINKSQGQTLEKVGLYLPKPVFTHGQLYVAVSRVKSRSGLKILITDKHGTPQRKTMNVVYKEIFQNID</sequence>
<dbReference type="PaxDb" id="3708-A0A078GFT5"/>
<comment type="catalytic activity">
    <reaction evidence="1">
        <text>ATP + H2O = ADP + phosphate + H(+)</text>
        <dbReference type="Rhea" id="RHEA:13065"/>
        <dbReference type="ChEBI" id="CHEBI:15377"/>
        <dbReference type="ChEBI" id="CHEBI:15378"/>
        <dbReference type="ChEBI" id="CHEBI:30616"/>
        <dbReference type="ChEBI" id="CHEBI:43474"/>
        <dbReference type="ChEBI" id="CHEBI:456216"/>
        <dbReference type="EC" id="5.6.2.3"/>
    </reaction>
</comment>
<dbReference type="GO" id="GO:0000723">
    <property type="term" value="P:telomere maintenance"/>
    <property type="evidence" value="ECO:0007669"/>
    <property type="project" value="InterPro"/>
</dbReference>
<dbReference type="GO" id="GO:0043139">
    <property type="term" value="F:5'-3' DNA helicase activity"/>
    <property type="evidence" value="ECO:0007669"/>
    <property type="project" value="UniProtKB-EC"/>
</dbReference>
<dbReference type="PANTHER" id="PTHR10492">
    <property type="match status" value="1"/>
</dbReference>
<dbReference type="Gramene" id="CDY23982">
    <property type="protein sequence ID" value="CDY23982"/>
    <property type="gene ID" value="GSBRNA2T00024495001"/>
</dbReference>
<comment type="cofactor">
    <cofactor evidence="1">
        <name>Mg(2+)</name>
        <dbReference type="ChEBI" id="CHEBI:18420"/>
    </cofactor>
</comment>
<gene>
    <name evidence="3" type="primary">BnaC03g17090D</name>
    <name evidence="3" type="ORF">GSBRNA2T00024495001</name>
</gene>
<dbReference type="Pfam" id="PF05970">
    <property type="entry name" value="PIF1"/>
    <property type="match status" value="1"/>
</dbReference>
<dbReference type="Proteomes" id="UP000028999">
    <property type="component" value="Unassembled WGS sequence"/>
</dbReference>
<evidence type="ECO:0000313" key="3">
    <source>
        <dbReference type="EMBL" id="CDY23982.1"/>
    </source>
</evidence>
<keyword evidence="1" id="KW-0378">Hydrolase</keyword>
<dbReference type="CDD" id="cd18809">
    <property type="entry name" value="SF1_C_RecD"/>
    <property type="match status" value="1"/>
</dbReference>
<protein>
    <recommendedName>
        <fullName evidence="1">ATP-dependent DNA helicase</fullName>
        <ecNumber evidence="1">5.6.2.3</ecNumber>
    </recommendedName>
</protein>
<dbReference type="FunFam" id="3.40.50.300:FF:002884">
    <property type="entry name" value="ATP-dependent DNA helicase"/>
    <property type="match status" value="1"/>
</dbReference>
<dbReference type="SUPFAM" id="SSF52540">
    <property type="entry name" value="P-loop containing nucleoside triphosphate hydrolases"/>
    <property type="match status" value="2"/>
</dbReference>
<dbReference type="AlphaFoldDB" id="A0A078GFT5"/>
<dbReference type="Gene3D" id="3.40.50.300">
    <property type="entry name" value="P-loop containing nucleotide triphosphate hydrolases"/>
    <property type="match status" value="2"/>
</dbReference>